<evidence type="ECO:0000256" key="3">
    <source>
        <dbReference type="ARBA" id="ARBA00030757"/>
    </source>
</evidence>
<dbReference type="Pfam" id="PF01135">
    <property type="entry name" value="PCMT"/>
    <property type="match status" value="1"/>
</dbReference>
<dbReference type="InterPro" id="IPR000682">
    <property type="entry name" value="PCMT"/>
</dbReference>
<sequence length="220" mass="24429">MTAFDPDQARFNMVEQQVRPWEVFDRRVLDLIETLPRDRFVPEQYRHLAYADIEIPLGHGQHMMFPRVEARLLQALDVQPGDRVLEIGTGSGYLTACLMQLGGDVTSLEIHPDLLEQATANLQRNGMVGAGLRCANALEGTVEGGPFDVIAVTGSLPFLPEELKRQLTTGGRLFVVTGEAPVMEANLVTRVGGDAWRTEGLFETVLTPLEQVPQRSRFVF</sequence>
<dbReference type="SUPFAM" id="SSF53335">
    <property type="entry name" value="S-adenosyl-L-methionine-dependent methyltransferases"/>
    <property type="match status" value="1"/>
</dbReference>
<evidence type="ECO:0000256" key="1">
    <source>
        <dbReference type="ARBA" id="ARBA00005369"/>
    </source>
</evidence>
<dbReference type="EMBL" id="DRKP01000101">
    <property type="protein sequence ID" value="HEB96565.1"/>
    <property type="molecule type" value="Genomic_DNA"/>
</dbReference>
<comment type="similarity">
    <text evidence="1">Belongs to the methyltransferase superfamily. L-isoaspartyl/D-aspartyl protein methyltransferase family.</text>
</comment>
<gene>
    <name evidence="4" type="ORF">ENI96_09065</name>
</gene>
<dbReference type="AlphaFoldDB" id="A0A831RKZ6"/>
<reference evidence="4" key="1">
    <citation type="journal article" date="2020" name="mSystems">
        <title>Genome- and Community-Level Interaction Insights into Carbon Utilization and Element Cycling Functions of Hydrothermarchaeota in Hydrothermal Sediment.</title>
        <authorList>
            <person name="Zhou Z."/>
            <person name="Liu Y."/>
            <person name="Xu W."/>
            <person name="Pan J."/>
            <person name="Luo Z.H."/>
            <person name="Li M."/>
        </authorList>
    </citation>
    <scope>NUCLEOTIDE SEQUENCE [LARGE SCALE GENOMIC DNA]</scope>
    <source>
        <strain evidence="4">HyVt-443</strain>
    </source>
</reference>
<dbReference type="CDD" id="cd02440">
    <property type="entry name" value="AdoMet_MTases"/>
    <property type="match status" value="1"/>
</dbReference>
<evidence type="ECO:0000313" key="4">
    <source>
        <dbReference type="EMBL" id="HEB96565.1"/>
    </source>
</evidence>
<dbReference type="InterPro" id="IPR029063">
    <property type="entry name" value="SAM-dependent_MTases_sf"/>
</dbReference>
<evidence type="ECO:0000256" key="2">
    <source>
        <dbReference type="ARBA" id="ARBA00013346"/>
    </source>
</evidence>
<proteinExistence type="inferred from homology"/>
<organism evidence="4">
    <name type="scientific">Sedimenticola thiotaurini</name>
    <dbReference type="NCBI Taxonomy" id="1543721"/>
    <lineage>
        <taxon>Bacteria</taxon>
        <taxon>Pseudomonadati</taxon>
        <taxon>Pseudomonadota</taxon>
        <taxon>Gammaproteobacteria</taxon>
        <taxon>Chromatiales</taxon>
        <taxon>Sedimenticolaceae</taxon>
        <taxon>Sedimenticola</taxon>
    </lineage>
</organism>
<dbReference type="PANTHER" id="PTHR11579:SF18">
    <property type="entry name" value="PROTEIN-L-ISOASPARTATE O-METHYLTRANSFERASE"/>
    <property type="match status" value="1"/>
</dbReference>
<name>A0A831RKZ6_9GAMM</name>
<comment type="caution">
    <text evidence="4">The sequence shown here is derived from an EMBL/GenBank/DDBJ whole genome shotgun (WGS) entry which is preliminary data.</text>
</comment>
<accession>A0A831RKZ6</accession>
<protein>
    <recommendedName>
        <fullName evidence="2">Protein-L-isoaspartate O-methyltransferase</fullName>
    </recommendedName>
    <alternativeName>
        <fullName evidence="3">Protein L-isoaspartyl methyltransferase</fullName>
    </alternativeName>
</protein>
<dbReference type="PANTHER" id="PTHR11579">
    <property type="entry name" value="PROTEIN-L-ISOASPARTATE O-METHYLTRANSFERASE"/>
    <property type="match status" value="1"/>
</dbReference>
<dbReference type="Gene3D" id="3.40.50.150">
    <property type="entry name" value="Vaccinia Virus protein VP39"/>
    <property type="match status" value="1"/>
</dbReference>
<dbReference type="Proteomes" id="UP000886251">
    <property type="component" value="Unassembled WGS sequence"/>
</dbReference>
<dbReference type="GO" id="GO:0005737">
    <property type="term" value="C:cytoplasm"/>
    <property type="evidence" value="ECO:0007669"/>
    <property type="project" value="TreeGrafter"/>
</dbReference>
<dbReference type="GO" id="GO:0004719">
    <property type="term" value="F:protein-L-isoaspartate (D-aspartate) O-methyltransferase activity"/>
    <property type="evidence" value="ECO:0007669"/>
    <property type="project" value="InterPro"/>
</dbReference>